<name>A0AAV2ZYB5_PYXAD</name>
<evidence type="ECO:0000313" key="2">
    <source>
        <dbReference type="Proteomes" id="UP001181693"/>
    </source>
</evidence>
<evidence type="ECO:0000313" key="1">
    <source>
        <dbReference type="EMBL" id="DBA23609.1"/>
    </source>
</evidence>
<dbReference type="PANTHER" id="PTHR35079:SF1">
    <property type="entry name" value="LUNG ADENOMA SUSCEPTIBILITY PROTEIN 2"/>
    <property type="match status" value="1"/>
</dbReference>
<organism evidence="1 2">
    <name type="scientific">Pyxicephalus adspersus</name>
    <name type="common">African bullfrog</name>
    <dbReference type="NCBI Taxonomy" id="30357"/>
    <lineage>
        <taxon>Eukaryota</taxon>
        <taxon>Metazoa</taxon>
        <taxon>Chordata</taxon>
        <taxon>Craniata</taxon>
        <taxon>Vertebrata</taxon>
        <taxon>Euteleostomi</taxon>
        <taxon>Amphibia</taxon>
        <taxon>Batrachia</taxon>
        <taxon>Anura</taxon>
        <taxon>Neobatrachia</taxon>
        <taxon>Ranoidea</taxon>
        <taxon>Pyxicephalidae</taxon>
        <taxon>Pyxicephalinae</taxon>
        <taxon>Pyxicephalus</taxon>
    </lineage>
</organism>
<dbReference type="InterPro" id="IPR052679">
    <property type="entry name" value="Cell_Prolif_Regulator"/>
</dbReference>
<protein>
    <recommendedName>
        <fullName evidence="3">Lung adenoma susceptibility protein 2</fullName>
    </recommendedName>
</protein>
<evidence type="ECO:0008006" key="3">
    <source>
        <dbReference type="Google" id="ProtNLM"/>
    </source>
</evidence>
<gene>
    <name evidence="1" type="ORF">GDO54_014505</name>
</gene>
<dbReference type="EMBL" id="DYDO01000006">
    <property type="protein sequence ID" value="DBA23609.1"/>
    <property type="molecule type" value="Genomic_DNA"/>
</dbReference>
<dbReference type="AlphaFoldDB" id="A0AAV2ZYB5"/>
<reference evidence="1" key="1">
    <citation type="thesis" date="2020" institute="ProQuest LLC" country="789 East Eisenhower Parkway, Ann Arbor, MI, USA">
        <title>Comparative Genomics and Chromosome Evolution.</title>
        <authorList>
            <person name="Mudd A.B."/>
        </authorList>
    </citation>
    <scope>NUCLEOTIDE SEQUENCE</scope>
    <source>
        <strain evidence="1">1538</strain>
        <tissue evidence="1">Blood</tissue>
    </source>
</reference>
<keyword evidence="2" id="KW-1185">Reference proteome</keyword>
<dbReference type="PROSITE" id="PS51257">
    <property type="entry name" value="PROKAR_LIPOPROTEIN"/>
    <property type="match status" value="1"/>
</dbReference>
<sequence length="520" mass="58133">MKMARSSSPDSSISISSLLASCSLGSSKGSSSSTSSIEYRDKLYDSATKALEAYIEDYEESLHSPMASTGKINVHAATTLTSTKKKGAANTNVRSKNLSRKRYAACDPDLLSLTTDDLLGFPSDGSLPFSHVSDWKHSKSLKNHYGRDFLHHPTLSSPLTSTLNTRTNQHSLRHNSQSLDPQMVRDDFKVKKNIPLEMDIENHPAYYNNLNSLYLSRGSKVPKRYPRWLTSQKSELGVSGITSIPEVKYPLWIKDFDLLCNSESYSTKNMHTPSKAFLAHEPFRNLQDISTLGSSHSPYADRHGKAAVNSSSCVGEKLYLGPSDLDVLKHLHTSQKNYPNDSPLRKLEAFESLQKLFPDLPENNGSPRTEDVLEAERSWEKIPYSFKSPVPVLCKDEISEELVALSASQPVEDFLKDKVKEESKASSFSGGNHHGPVEALKHMLFNLQAFQQNFTPTQTCKQAEEFQKVYTEADSEAQRADQEVFPVNKSLQKALQHLSRLKELVGDGTTKQDHENKEEM</sequence>
<accession>A0AAV2ZYB5</accession>
<comment type="caution">
    <text evidence="1">The sequence shown here is derived from an EMBL/GenBank/DDBJ whole genome shotgun (WGS) entry which is preliminary data.</text>
</comment>
<proteinExistence type="predicted"/>
<dbReference type="Proteomes" id="UP001181693">
    <property type="component" value="Unassembled WGS sequence"/>
</dbReference>
<dbReference type="PANTHER" id="PTHR35079">
    <property type="entry name" value="LUNG ADENOMA SUSCEPTIBILITY PROTEIN 2"/>
    <property type="match status" value="1"/>
</dbReference>